<gene>
    <name evidence="1" type="ORF">GCM10007390_42860</name>
</gene>
<evidence type="ECO:0008006" key="3">
    <source>
        <dbReference type="Google" id="ProtNLM"/>
    </source>
</evidence>
<dbReference type="Gene3D" id="3.40.50.2000">
    <property type="entry name" value="Glycogen Phosphorylase B"/>
    <property type="match status" value="1"/>
</dbReference>
<protein>
    <recommendedName>
        <fullName evidence="3">Glycosyltransferase</fullName>
    </recommendedName>
</protein>
<evidence type="ECO:0000313" key="1">
    <source>
        <dbReference type="EMBL" id="GHB83298.1"/>
    </source>
</evidence>
<dbReference type="EMBL" id="BMXF01000005">
    <property type="protein sequence ID" value="GHB83298.1"/>
    <property type="molecule type" value="Genomic_DNA"/>
</dbReference>
<name>A0A8J3DCD9_9BACT</name>
<dbReference type="SUPFAM" id="SSF53756">
    <property type="entry name" value="UDP-Glycosyltransferase/glycogen phosphorylase"/>
    <property type="match status" value="1"/>
</dbReference>
<dbReference type="AlphaFoldDB" id="A0A8J3DCD9"/>
<keyword evidence="2" id="KW-1185">Reference proteome</keyword>
<proteinExistence type="predicted"/>
<dbReference type="RefSeq" id="WP_189567192.1">
    <property type="nucleotide sequence ID" value="NZ_BMXF01000005.1"/>
</dbReference>
<reference evidence="1 2" key="1">
    <citation type="journal article" date="2014" name="Int. J. Syst. Evol. Microbiol.">
        <title>Complete genome sequence of Corynebacterium casei LMG S-19264T (=DSM 44701T), isolated from a smear-ripened cheese.</title>
        <authorList>
            <consortium name="US DOE Joint Genome Institute (JGI-PGF)"/>
            <person name="Walter F."/>
            <person name="Albersmeier A."/>
            <person name="Kalinowski J."/>
            <person name="Ruckert C."/>
        </authorList>
    </citation>
    <scope>NUCLEOTIDE SEQUENCE [LARGE SCALE GENOMIC DNA]</scope>
    <source>
        <strain evidence="1 2">KCTC 12866</strain>
    </source>
</reference>
<comment type="caution">
    <text evidence="1">The sequence shown here is derived from an EMBL/GenBank/DDBJ whole genome shotgun (WGS) entry which is preliminary data.</text>
</comment>
<dbReference type="Proteomes" id="UP000598271">
    <property type="component" value="Unassembled WGS sequence"/>
</dbReference>
<organism evidence="1 2">
    <name type="scientific">Persicitalea jodogahamensis</name>
    <dbReference type="NCBI Taxonomy" id="402147"/>
    <lineage>
        <taxon>Bacteria</taxon>
        <taxon>Pseudomonadati</taxon>
        <taxon>Bacteroidota</taxon>
        <taxon>Cytophagia</taxon>
        <taxon>Cytophagales</taxon>
        <taxon>Spirosomataceae</taxon>
        <taxon>Persicitalea</taxon>
    </lineage>
</organism>
<accession>A0A8J3DCD9</accession>
<sequence length="350" mass="40205">MKPRILYLSFNDGSDMRINKEVRTLNQIARVELMALGPDPAQCFVASDVDTLHFVKGERTSPGTLFRYFARSSFLLAFRRYDSVHIINEPQLLVLWPLLWLQKRVVLDIFDSIFLRKNQPGNQLSWLKKLVYAPVGLCIVTDENRLKLLPDFMKKKGSIVPNYPYYQTSLPPKERTAGLTLLYYGWLGEQRGTMTVRSLLAADPALKVIMAGWLADESSRLLTQHPRVEWLGVIPQAEATKIAARRADYILCVYAPINDNNINASPNKIYDAIQTRTPVIINAEVKVSDFVRDTRIGYVLPRYKVEDYAQVADALLHQRESFKFDEELRRSCTWESVEGTLKEVHRLDIL</sequence>
<evidence type="ECO:0000313" key="2">
    <source>
        <dbReference type="Proteomes" id="UP000598271"/>
    </source>
</evidence>